<dbReference type="SUPFAM" id="SSF51735">
    <property type="entry name" value="NAD(P)-binding Rossmann-fold domains"/>
    <property type="match status" value="1"/>
</dbReference>
<dbReference type="InterPro" id="IPR013149">
    <property type="entry name" value="ADH-like_C"/>
</dbReference>
<dbReference type="AlphaFoldDB" id="A0A4Q9MC64"/>
<dbReference type="Pfam" id="PF08240">
    <property type="entry name" value="ADH_N"/>
    <property type="match status" value="1"/>
</dbReference>
<dbReference type="InterPro" id="IPR047122">
    <property type="entry name" value="Trans-enoyl_RdTase-like"/>
</dbReference>
<dbReference type="Gene3D" id="3.40.50.720">
    <property type="entry name" value="NAD(P)-binding Rossmann-like Domain"/>
    <property type="match status" value="1"/>
</dbReference>
<proteinExistence type="predicted"/>
<dbReference type="InterPro" id="IPR011032">
    <property type="entry name" value="GroES-like_sf"/>
</dbReference>
<dbReference type="PANTHER" id="PTHR45348:SF2">
    <property type="entry name" value="ZINC-TYPE ALCOHOL DEHYDROGENASE-LIKE PROTEIN C2E1P3.01"/>
    <property type="match status" value="1"/>
</dbReference>
<dbReference type="CDD" id="cd08249">
    <property type="entry name" value="enoyl_reductase_like"/>
    <property type="match status" value="1"/>
</dbReference>
<dbReference type="InterPro" id="IPR013154">
    <property type="entry name" value="ADH-like_N"/>
</dbReference>
<dbReference type="PANTHER" id="PTHR45348">
    <property type="entry name" value="HYPOTHETICAL OXIDOREDUCTASE (EUROFUNG)"/>
    <property type="match status" value="1"/>
</dbReference>
<organism evidence="2">
    <name type="scientific">Dichomitus squalens</name>
    <dbReference type="NCBI Taxonomy" id="114155"/>
    <lineage>
        <taxon>Eukaryota</taxon>
        <taxon>Fungi</taxon>
        <taxon>Dikarya</taxon>
        <taxon>Basidiomycota</taxon>
        <taxon>Agaricomycotina</taxon>
        <taxon>Agaricomycetes</taxon>
        <taxon>Polyporales</taxon>
        <taxon>Polyporaceae</taxon>
        <taxon>Dichomitus</taxon>
    </lineage>
</organism>
<dbReference type="Pfam" id="PF00107">
    <property type="entry name" value="ADH_zinc_N"/>
    <property type="match status" value="1"/>
</dbReference>
<dbReference type="Gene3D" id="3.90.180.10">
    <property type="entry name" value="Medium-chain alcohol dehydrogenases, catalytic domain"/>
    <property type="match status" value="1"/>
</dbReference>
<dbReference type="EMBL" id="ML143471">
    <property type="protein sequence ID" value="TBU24870.1"/>
    <property type="molecule type" value="Genomic_DNA"/>
</dbReference>
<dbReference type="InterPro" id="IPR036291">
    <property type="entry name" value="NAD(P)-bd_dom_sf"/>
</dbReference>
<evidence type="ECO:0000313" key="2">
    <source>
        <dbReference type="EMBL" id="TBU24870.1"/>
    </source>
</evidence>
<dbReference type="SMART" id="SM00829">
    <property type="entry name" value="PKS_ER"/>
    <property type="match status" value="1"/>
</dbReference>
<dbReference type="Proteomes" id="UP000292957">
    <property type="component" value="Unassembled WGS sequence"/>
</dbReference>
<name>A0A4Q9MC64_9APHY</name>
<feature type="domain" description="Enoyl reductase (ER)" evidence="1">
    <location>
        <begin position="14"/>
        <end position="346"/>
    </location>
</feature>
<evidence type="ECO:0000259" key="1">
    <source>
        <dbReference type="SMART" id="SM00829"/>
    </source>
</evidence>
<dbReference type="InterPro" id="IPR020843">
    <property type="entry name" value="ER"/>
</dbReference>
<dbReference type="SUPFAM" id="SSF50129">
    <property type="entry name" value="GroES-like"/>
    <property type="match status" value="1"/>
</dbReference>
<reference evidence="2" key="1">
    <citation type="submission" date="2019-01" db="EMBL/GenBank/DDBJ databases">
        <title>Draft genome sequences of three monokaryotic isolates of the white-rot basidiomycete fungus Dichomitus squalens.</title>
        <authorList>
            <consortium name="DOE Joint Genome Institute"/>
            <person name="Lopez S.C."/>
            <person name="Andreopoulos B."/>
            <person name="Pangilinan J."/>
            <person name="Lipzen A."/>
            <person name="Riley R."/>
            <person name="Ahrendt S."/>
            <person name="Ng V."/>
            <person name="Barry K."/>
            <person name="Daum C."/>
            <person name="Grigoriev I.V."/>
            <person name="Hilden K.S."/>
            <person name="Makela M.R."/>
            <person name="de Vries R.P."/>
        </authorList>
    </citation>
    <scope>NUCLEOTIDE SEQUENCE [LARGE SCALE GENOMIC DNA]</scope>
    <source>
        <strain evidence="2">OM18370.1</strain>
    </source>
</reference>
<gene>
    <name evidence="2" type="ORF">BD311DRAFT_728811</name>
</gene>
<dbReference type="GO" id="GO:0016651">
    <property type="term" value="F:oxidoreductase activity, acting on NAD(P)H"/>
    <property type="evidence" value="ECO:0007669"/>
    <property type="project" value="InterPro"/>
</dbReference>
<sequence length="352" mass="36805">MPSQQKALYLESKGGQLVVNFTEVPTPGPGELLVKVEAAALNPIDWQVQTLGVFIERYPCILGIDGAGTVVQLGAGVTSFVVGDRIAFQGALDPVQKSLNGTFSQYTTTAAHLAAKIPANIQLDRAASIPVALPTAALVLYNEDPSTQSVRLTPPWVEGGRGKYSSKSALILGGSSSIGQYVIQLARLSGFSPIIATASPHNREYLESLGATSVIDRNLPSAQLQVEATKLADGLFDLVYDAVSLPDTLPLANALTAPEGDLVVVSPSGLPQSDETSKKVHLARGLLATPTNRVVGASLLANIPNLFEGGDIEPNRIEILSGGLSAVASGLERLKSKQVSGTKLVVLPQETI</sequence>
<accession>A0A4Q9MC64</accession>
<protein>
    <submittedName>
        <fullName evidence="2">GroES-like protein</fullName>
    </submittedName>
</protein>
<dbReference type="OrthoDB" id="3233595at2759"/>